<name>A0A5N7CMJ3_PETAA</name>
<dbReference type="PANTHER" id="PTHR43812">
    <property type="entry name" value="BLR2425 PROTEIN"/>
    <property type="match status" value="1"/>
</dbReference>
<dbReference type="InterPro" id="IPR012349">
    <property type="entry name" value="Split_barrel_FMN-bd"/>
</dbReference>
<protein>
    <submittedName>
        <fullName evidence="1">Uncharacterized protein</fullName>
    </submittedName>
</protein>
<reference evidence="1" key="1">
    <citation type="submission" date="2019-04" db="EMBL/GenBank/DDBJ databases">
        <title>Friends and foes A comparative genomics studyof 23 Aspergillus species from section Flavi.</title>
        <authorList>
            <consortium name="DOE Joint Genome Institute"/>
            <person name="Kjaerbolling I."/>
            <person name="Vesth T."/>
            <person name="Frisvad J.C."/>
            <person name="Nybo J.L."/>
            <person name="Theobald S."/>
            <person name="Kildgaard S."/>
            <person name="Isbrandt T."/>
            <person name="Kuo A."/>
            <person name="Sato A."/>
            <person name="Lyhne E.K."/>
            <person name="Kogle M.E."/>
            <person name="Wiebenga A."/>
            <person name="Kun R.S."/>
            <person name="Lubbers R.J."/>
            <person name="Makela M.R."/>
            <person name="Barry K."/>
            <person name="Chovatia M."/>
            <person name="Clum A."/>
            <person name="Daum C."/>
            <person name="Haridas S."/>
            <person name="He G."/>
            <person name="LaButti K."/>
            <person name="Lipzen A."/>
            <person name="Mondo S."/>
            <person name="Riley R."/>
            <person name="Salamov A."/>
            <person name="Simmons B.A."/>
            <person name="Magnuson J.K."/>
            <person name="Henrissat B."/>
            <person name="Mortensen U.H."/>
            <person name="Larsen T.O."/>
            <person name="Devries R.P."/>
            <person name="Grigoriev I.V."/>
            <person name="Machida M."/>
            <person name="Baker S.E."/>
            <person name="Andersen M.R."/>
        </authorList>
    </citation>
    <scope>NUCLEOTIDE SEQUENCE [LARGE SCALE GENOMIC DNA]</scope>
    <source>
        <strain evidence="1">IBT 14317</strain>
    </source>
</reference>
<dbReference type="Gene3D" id="2.30.110.10">
    <property type="entry name" value="Electron Transport, Fmn-binding Protein, Chain A"/>
    <property type="match status" value="2"/>
</dbReference>
<dbReference type="AlphaFoldDB" id="A0A5N7CMJ3"/>
<gene>
    <name evidence="1" type="ORF">BDV23DRAFT_168667</name>
</gene>
<dbReference type="SUPFAM" id="SSF50475">
    <property type="entry name" value="FMN-binding split barrel"/>
    <property type="match status" value="1"/>
</dbReference>
<dbReference type="PANTHER" id="PTHR43812:SF2">
    <property type="entry name" value="FLAVIN REDUCTASE LIKE DOMAIN-CONTAINING PROTEIN"/>
    <property type="match status" value="1"/>
</dbReference>
<sequence length="193" mass="21754">MDSAVGLRVPRPIGWISTKNKKGQCNLAPYSRFNNLTFDPPYVMFSSNQTATGDRKDMVVNAEEIGTFAWNLATWDVREALCNVTKERPTLIEVPMVRESPGTVDIAIGKVIGVHIGNEVLTNGSLDIKKTQPITRCGYYQYAVTRDTFEMIVPNMSADVLYGLEGNATRRDLRGSIYYIRYFLANHRCLELH</sequence>
<evidence type="ECO:0000313" key="1">
    <source>
        <dbReference type="EMBL" id="KAE8395472.1"/>
    </source>
</evidence>
<dbReference type="Proteomes" id="UP000326877">
    <property type="component" value="Unassembled WGS sequence"/>
</dbReference>
<accession>A0A5N7CMJ3</accession>
<organism evidence="1">
    <name type="scientific">Petromyces alliaceus</name>
    <name type="common">Aspergillus alliaceus</name>
    <dbReference type="NCBI Taxonomy" id="209559"/>
    <lineage>
        <taxon>Eukaryota</taxon>
        <taxon>Fungi</taxon>
        <taxon>Dikarya</taxon>
        <taxon>Ascomycota</taxon>
        <taxon>Pezizomycotina</taxon>
        <taxon>Eurotiomycetes</taxon>
        <taxon>Eurotiomycetidae</taxon>
        <taxon>Eurotiales</taxon>
        <taxon>Aspergillaceae</taxon>
        <taxon>Aspergillus</taxon>
        <taxon>Aspergillus subgen. Circumdati</taxon>
    </lineage>
</organism>
<dbReference type="OrthoDB" id="298012at2759"/>
<proteinExistence type="predicted"/>
<dbReference type="EMBL" id="ML735218">
    <property type="protein sequence ID" value="KAE8395472.1"/>
    <property type="molecule type" value="Genomic_DNA"/>
</dbReference>